<reference evidence="2" key="3">
    <citation type="submission" date="2021-05" db="UniProtKB">
        <authorList>
            <consortium name="EnsemblPlants"/>
        </authorList>
    </citation>
    <scope>IDENTIFICATION</scope>
    <source>
        <strain evidence="2">cv. B73</strain>
    </source>
</reference>
<protein>
    <submittedName>
        <fullName evidence="2">Uncharacterized protein</fullName>
    </submittedName>
</protein>
<evidence type="ECO:0000256" key="1">
    <source>
        <dbReference type="SAM" id="MobiDB-lite"/>
    </source>
</evidence>
<dbReference type="InParanoid" id="A0A804N5S9"/>
<evidence type="ECO:0000313" key="3">
    <source>
        <dbReference type="Proteomes" id="UP000007305"/>
    </source>
</evidence>
<proteinExistence type="predicted"/>
<reference evidence="2" key="2">
    <citation type="submission" date="2019-07" db="EMBL/GenBank/DDBJ databases">
        <authorList>
            <person name="Seetharam A."/>
            <person name="Woodhouse M."/>
            <person name="Cannon E."/>
        </authorList>
    </citation>
    <scope>NUCLEOTIDE SEQUENCE [LARGE SCALE GENOMIC DNA]</scope>
    <source>
        <strain evidence="2">cv. B73</strain>
    </source>
</reference>
<dbReference type="AlphaFoldDB" id="A0A804N5S9"/>
<feature type="region of interest" description="Disordered" evidence="1">
    <location>
        <begin position="1"/>
        <end position="32"/>
    </location>
</feature>
<dbReference type="EnsemblPlants" id="Zm00001eb137250_T001">
    <property type="protein sequence ID" value="Zm00001eb137250_P001"/>
    <property type="gene ID" value="Zm00001eb137250"/>
</dbReference>
<dbReference type="Proteomes" id="UP000007305">
    <property type="component" value="Chromosome 3"/>
</dbReference>
<organism evidence="2 3">
    <name type="scientific">Zea mays</name>
    <name type="common">Maize</name>
    <dbReference type="NCBI Taxonomy" id="4577"/>
    <lineage>
        <taxon>Eukaryota</taxon>
        <taxon>Viridiplantae</taxon>
        <taxon>Streptophyta</taxon>
        <taxon>Embryophyta</taxon>
        <taxon>Tracheophyta</taxon>
        <taxon>Spermatophyta</taxon>
        <taxon>Magnoliopsida</taxon>
        <taxon>Liliopsida</taxon>
        <taxon>Poales</taxon>
        <taxon>Poaceae</taxon>
        <taxon>PACMAD clade</taxon>
        <taxon>Panicoideae</taxon>
        <taxon>Andropogonodae</taxon>
        <taxon>Andropogoneae</taxon>
        <taxon>Tripsacinae</taxon>
        <taxon>Zea</taxon>
    </lineage>
</organism>
<feature type="compositionally biased region" description="Low complexity" evidence="1">
    <location>
        <begin position="17"/>
        <end position="30"/>
    </location>
</feature>
<accession>A0A804N5S9</accession>
<name>A0A804N5S9_MAIZE</name>
<evidence type="ECO:0000313" key="2">
    <source>
        <dbReference type="EnsemblPlants" id="Zm00001eb137250_P001"/>
    </source>
</evidence>
<reference evidence="3" key="1">
    <citation type="submission" date="2015-12" db="EMBL/GenBank/DDBJ databases">
        <title>Update maize B73 reference genome by single molecule sequencing technologies.</title>
        <authorList>
            <consortium name="Maize Genome Sequencing Project"/>
            <person name="Ware D."/>
        </authorList>
    </citation>
    <scope>NUCLEOTIDE SEQUENCE [LARGE SCALE GENOMIC DNA]</scope>
    <source>
        <strain evidence="3">cv. B73</strain>
    </source>
</reference>
<keyword evidence="3" id="KW-1185">Reference proteome</keyword>
<sequence>MGQQPKSPASPSPLPCSPSDSDPDPGSGFDPIEEWFVDFDSAMSSELEAKGPELAEQAAAVPHTLETAAQKSFELEFGVKV</sequence>
<dbReference type="Gramene" id="Zm00001eb137250_T001">
    <property type="protein sequence ID" value="Zm00001eb137250_P001"/>
    <property type="gene ID" value="Zm00001eb137250"/>
</dbReference>